<dbReference type="Gene3D" id="3.40.50.740">
    <property type="match status" value="1"/>
</dbReference>
<dbReference type="SUPFAM" id="SSF50692">
    <property type="entry name" value="ADC-like"/>
    <property type="match status" value="1"/>
</dbReference>
<dbReference type="STRING" id="341036.SAMN05660649_04666"/>
<dbReference type="Gene3D" id="3.30.2070.10">
    <property type="entry name" value="Formate dehydrogenase/DMSO reductase"/>
    <property type="match status" value="1"/>
</dbReference>
<keyword evidence="5" id="KW-1185">Reference proteome</keyword>
<dbReference type="Gene3D" id="2.40.40.20">
    <property type="match status" value="1"/>
</dbReference>
<evidence type="ECO:0000256" key="1">
    <source>
        <dbReference type="ARBA" id="ARBA00023004"/>
    </source>
</evidence>
<dbReference type="PANTHER" id="PTHR43742:SF6">
    <property type="entry name" value="OXIDOREDUCTASE YYAE-RELATED"/>
    <property type="match status" value="1"/>
</dbReference>
<accession>A0A1I2YWT8</accession>
<keyword evidence="1" id="KW-0408">Iron</keyword>
<evidence type="ECO:0000259" key="3">
    <source>
        <dbReference type="Pfam" id="PF01568"/>
    </source>
</evidence>
<dbReference type="PANTHER" id="PTHR43742">
    <property type="entry name" value="TRIMETHYLAMINE-N-OXIDE REDUCTASE"/>
    <property type="match status" value="1"/>
</dbReference>
<keyword evidence="2" id="KW-0411">Iron-sulfur</keyword>
<proteinExistence type="predicted"/>
<dbReference type="InterPro" id="IPR009010">
    <property type="entry name" value="Asp_de-COase-like_dom_sf"/>
</dbReference>
<dbReference type="RefSeq" id="WP_238456624.1">
    <property type="nucleotide sequence ID" value="NZ_FOOX01000023.1"/>
</dbReference>
<sequence>MPTYTPAVIKPLGECRSELRIFTELSRRLGLLSEFGDLQPEQWLQRALAPAAELGITIETLRRGPVRNPLSPQVAWENKAFATPSGKYELYSQRAEQLGLEPLPVYQQPASDREDRKKYPYHLLTPHHRDFTNSQFWNLESGEWLARLPEVEMHPETGADMKLAEGDSVWVESPGGRLKGIVQFNSGISPGVISVFQGRWINQGGGVNVLTPDIISDLGDGSCYYDCRCRITPLKAAP</sequence>
<dbReference type="AlphaFoldDB" id="A0A1I2YWT8"/>
<dbReference type="Pfam" id="PF01568">
    <property type="entry name" value="Molydop_binding"/>
    <property type="match status" value="1"/>
</dbReference>
<dbReference type="EMBL" id="FOOX01000023">
    <property type="protein sequence ID" value="SFH30107.1"/>
    <property type="molecule type" value="Genomic_DNA"/>
</dbReference>
<feature type="domain" description="Molybdopterin dinucleotide-binding" evidence="3">
    <location>
        <begin position="121"/>
        <end position="227"/>
    </location>
</feature>
<dbReference type="SUPFAM" id="SSF53706">
    <property type="entry name" value="Formate dehydrogenase/DMSO reductase, domains 1-3"/>
    <property type="match status" value="1"/>
</dbReference>
<keyword evidence="2" id="KW-0479">Metal-binding</keyword>
<organism evidence="4 5">
    <name type="scientific">Desulfotruncus arcticus DSM 17038</name>
    <dbReference type="NCBI Taxonomy" id="1121424"/>
    <lineage>
        <taxon>Bacteria</taxon>
        <taxon>Bacillati</taxon>
        <taxon>Bacillota</taxon>
        <taxon>Clostridia</taxon>
        <taxon>Eubacteriales</taxon>
        <taxon>Desulfallaceae</taxon>
        <taxon>Desulfotruncus</taxon>
    </lineage>
</organism>
<evidence type="ECO:0000313" key="5">
    <source>
        <dbReference type="Proteomes" id="UP000199337"/>
    </source>
</evidence>
<protein>
    <submittedName>
        <fullName evidence="4">Molydopterin dinucleotide binding domain-containing protein</fullName>
    </submittedName>
</protein>
<name>A0A1I2YWT8_9FIRM</name>
<reference evidence="5" key="1">
    <citation type="submission" date="2016-10" db="EMBL/GenBank/DDBJ databases">
        <authorList>
            <person name="Varghese N."/>
            <person name="Submissions S."/>
        </authorList>
    </citation>
    <scope>NUCLEOTIDE SEQUENCE [LARGE SCALE GENOMIC DNA]</scope>
    <source>
        <strain evidence="5">DSM 17038</strain>
    </source>
</reference>
<dbReference type="Proteomes" id="UP000199337">
    <property type="component" value="Unassembled WGS sequence"/>
</dbReference>
<gene>
    <name evidence="4" type="ORF">SAMN05660649_04666</name>
</gene>
<dbReference type="InterPro" id="IPR006657">
    <property type="entry name" value="MoPterin_dinucl-bd_dom"/>
</dbReference>
<dbReference type="GO" id="GO:0043546">
    <property type="term" value="F:molybdopterin cofactor binding"/>
    <property type="evidence" value="ECO:0007669"/>
    <property type="project" value="InterPro"/>
</dbReference>
<dbReference type="GO" id="GO:0051536">
    <property type="term" value="F:iron-sulfur cluster binding"/>
    <property type="evidence" value="ECO:0007669"/>
    <property type="project" value="UniProtKB-KW"/>
</dbReference>
<dbReference type="InterPro" id="IPR050612">
    <property type="entry name" value="Prok_Mopterin_Oxidored"/>
</dbReference>
<dbReference type="GO" id="GO:0016491">
    <property type="term" value="F:oxidoreductase activity"/>
    <property type="evidence" value="ECO:0007669"/>
    <property type="project" value="InterPro"/>
</dbReference>
<dbReference type="Gene3D" id="3.40.228.10">
    <property type="entry name" value="Dimethylsulfoxide Reductase, domain 2"/>
    <property type="match status" value="1"/>
</dbReference>
<evidence type="ECO:0000313" key="4">
    <source>
        <dbReference type="EMBL" id="SFH30107.1"/>
    </source>
</evidence>
<evidence type="ECO:0000256" key="2">
    <source>
        <dbReference type="ARBA" id="ARBA00023014"/>
    </source>
</evidence>